<reference evidence="2" key="1">
    <citation type="submission" date="2025-08" db="UniProtKB">
        <authorList>
            <consortium name="RefSeq"/>
        </authorList>
    </citation>
    <scope>IDENTIFICATION</scope>
</reference>
<feature type="region of interest" description="Disordered" evidence="1">
    <location>
        <begin position="44"/>
        <end position="101"/>
    </location>
</feature>
<feature type="region of interest" description="Disordered" evidence="1">
    <location>
        <begin position="220"/>
        <end position="270"/>
    </location>
</feature>
<sequence length="270" mass="31517">MAEARAKMLRDEVERMRTMRATYEDRRVVEKDFETAHREWKRMKQAADKVRLKRKEEKARKEAEEAEEAKRMAEEERRKADEERRRAEEQQAKQHRDAEWQQRLQKWEEEERQLWTSEVLVEAVPLILGGMQGIPPTGDTEEASHGSEATSQWFQSDGWEVLEEEAEDPTKEEAPRPGGREEQWQYCRTEIPQAHVAHAVNAFVAGGVQWRQHTVTWTWPVGDETKATEEAETPAQDTPKSNPRDPRVRREDDGWVPPTPETGDVLEKGP</sequence>
<evidence type="ECO:0000256" key="1">
    <source>
        <dbReference type="SAM" id="MobiDB-lite"/>
    </source>
</evidence>
<feature type="compositionally biased region" description="Basic and acidic residues" evidence="1">
    <location>
        <begin position="45"/>
        <end position="101"/>
    </location>
</feature>
<evidence type="ECO:0000313" key="2">
    <source>
        <dbReference type="RefSeq" id="XP_016991075.1"/>
    </source>
</evidence>
<gene>
    <name evidence="2" type="primary">LOC108053012</name>
</gene>
<organism evidence="2">
    <name type="scientific">Drosophila rhopaloa</name>
    <name type="common">Fruit fly</name>
    <dbReference type="NCBI Taxonomy" id="1041015"/>
    <lineage>
        <taxon>Eukaryota</taxon>
        <taxon>Metazoa</taxon>
        <taxon>Ecdysozoa</taxon>
        <taxon>Arthropoda</taxon>
        <taxon>Hexapoda</taxon>
        <taxon>Insecta</taxon>
        <taxon>Pterygota</taxon>
        <taxon>Neoptera</taxon>
        <taxon>Endopterygota</taxon>
        <taxon>Diptera</taxon>
        <taxon>Brachycera</taxon>
        <taxon>Muscomorpha</taxon>
        <taxon>Ephydroidea</taxon>
        <taxon>Drosophilidae</taxon>
        <taxon>Drosophila</taxon>
        <taxon>Sophophora</taxon>
    </lineage>
</organism>
<protein>
    <submittedName>
        <fullName evidence="2">Vicilin-like seed storage protein At2g18540</fullName>
    </submittedName>
</protein>
<feature type="compositionally biased region" description="Basic and acidic residues" evidence="1">
    <location>
        <begin position="242"/>
        <end position="253"/>
    </location>
</feature>
<feature type="region of interest" description="Disordered" evidence="1">
    <location>
        <begin position="131"/>
        <end position="183"/>
    </location>
</feature>
<accession>A0A6P4FKL9</accession>
<dbReference type="RefSeq" id="XP_016991075.1">
    <property type="nucleotide sequence ID" value="XM_017135586.1"/>
</dbReference>
<dbReference type="AlphaFoldDB" id="A0A6P4FKL9"/>
<name>A0A6P4FKL9_DRORH</name>
<feature type="compositionally biased region" description="Basic and acidic residues" evidence="1">
    <location>
        <begin position="168"/>
        <end position="183"/>
    </location>
</feature>
<feature type="non-terminal residue" evidence="2">
    <location>
        <position position="270"/>
    </location>
</feature>
<proteinExistence type="predicted"/>
<dbReference type="OrthoDB" id="7875433at2759"/>